<evidence type="ECO:0000256" key="1">
    <source>
        <dbReference type="SAM" id="MobiDB-lite"/>
    </source>
</evidence>
<dbReference type="Proteomes" id="UP000789739">
    <property type="component" value="Unassembled WGS sequence"/>
</dbReference>
<name>A0A9N9D032_9GLOM</name>
<evidence type="ECO:0000313" key="2">
    <source>
        <dbReference type="EMBL" id="CAG8620304.1"/>
    </source>
</evidence>
<sequence length="606" mass="69670">MATAEKSRRSKPKRRSMPTIIGRLTNPFERVTDMEPPTLPSLETQPHILDLMLNEEFSSSDLGLEDREESTASEVNASTSIAVDQNSQRSADIDEKDINNVLLSQDVIESLEVVKKVALFALDGIVRQIAEDNLENSLNTSSSARAGPKKKRSFSHSIAETSARLAELRRGREEWHKSQILEDIARNATMLGSKSEMQQIEPIQTSSTDVATMHRIQHQLKLNTPVVPSDDYSLACSLAALLGYLYRMQELCEADIPQSERNNNQRVESTRADEMMRTTNNDNIYTTLRKEVTNLQTHRQNLALKSQEHNVPAERLDTWNEIDRLMDLIARLCRERSINEPPPRYSVAIDEKDRAFYIEPPKYSSLYDEKINRKVDNEKTRHDLDNVISAIERVYNVAPQLNNQRVELSHRQTKELTAATLSTAIQRLSRGRYEEQRACFNTVKKYQTLNRLVEQISKSASRSFVDQRVELSPRQLRHLEAARLNCVIDRLGRNRMTNQDWHPPEQLLVQDLTRITNELTETSHNSAYAAQRFHLTSAKERDMFMNSVIKKVEKMGSYRLNNQDADHPAQRRERALQEIDQIVRKMSYSPAMDSQRAIKTKFVDSL</sequence>
<evidence type="ECO:0000313" key="3">
    <source>
        <dbReference type="Proteomes" id="UP000789739"/>
    </source>
</evidence>
<dbReference type="AlphaFoldDB" id="A0A9N9D032"/>
<organism evidence="2 3">
    <name type="scientific">Paraglomus brasilianum</name>
    <dbReference type="NCBI Taxonomy" id="144538"/>
    <lineage>
        <taxon>Eukaryota</taxon>
        <taxon>Fungi</taxon>
        <taxon>Fungi incertae sedis</taxon>
        <taxon>Mucoromycota</taxon>
        <taxon>Glomeromycotina</taxon>
        <taxon>Glomeromycetes</taxon>
        <taxon>Paraglomerales</taxon>
        <taxon>Paraglomeraceae</taxon>
        <taxon>Paraglomus</taxon>
    </lineage>
</organism>
<keyword evidence="3" id="KW-1185">Reference proteome</keyword>
<feature type="region of interest" description="Disordered" evidence="1">
    <location>
        <begin position="138"/>
        <end position="158"/>
    </location>
</feature>
<protein>
    <submittedName>
        <fullName evidence="2">4515_t:CDS:1</fullName>
    </submittedName>
</protein>
<proteinExistence type="predicted"/>
<comment type="caution">
    <text evidence="2">The sequence shown here is derived from an EMBL/GenBank/DDBJ whole genome shotgun (WGS) entry which is preliminary data.</text>
</comment>
<feature type="region of interest" description="Disordered" evidence="1">
    <location>
        <begin position="60"/>
        <end position="79"/>
    </location>
</feature>
<dbReference type="OrthoDB" id="66510at2759"/>
<dbReference type="EMBL" id="CAJVPI010001605">
    <property type="protein sequence ID" value="CAG8620304.1"/>
    <property type="molecule type" value="Genomic_DNA"/>
</dbReference>
<reference evidence="2" key="1">
    <citation type="submission" date="2021-06" db="EMBL/GenBank/DDBJ databases">
        <authorList>
            <person name="Kallberg Y."/>
            <person name="Tangrot J."/>
            <person name="Rosling A."/>
        </authorList>
    </citation>
    <scope>NUCLEOTIDE SEQUENCE</scope>
    <source>
        <strain evidence="2">BR232B</strain>
    </source>
</reference>
<accession>A0A9N9D032</accession>
<gene>
    <name evidence="2" type="ORF">PBRASI_LOCUS8667</name>
</gene>